<evidence type="ECO:0000313" key="4">
    <source>
        <dbReference type="RefSeq" id="XP_030752345.1"/>
    </source>
</evidence>
<dbReference type="InterPro" id="IPR008042">
    <property type="entry name" value="Retrotrans_Pao"/>
</dbReference>
<dbReference type="Gene3D" id="3.30.420.10">
    <property type="entry name" value="Ribonuclease H-like superfamily/Ribonuclease H"/>
    <property type="match status" value="1"/>
</dbReference>
<dbReference type="InterPro" id="IPR012337">
    <property type="entry name" value="RNaseH-like_sf"/>
</dbReference>
<dbReference type="InParanoid" id="A0A6J2XNB1"/>
<dbReference type="InterPro" id="IPR043128">
    <property type="entry name" value="Rev_trsase/Diguanyl_cyclase"/>
</dbReference>
<dbReference type="RefSeq" id="XP_030752345.1">
    <property type="nucleotide sequence ID" value="XM_030896485.1"/>
</dbReference>
<sequence>MSELKKLKAKRTSLFNQLERLKEFVISYTDSSASQLPERIKRGEELWDLFDTVQFDIETSDKSDIQVNERVRFEDIYFNVISQAKSLIPTHAADVTNTANSDLLTDQSFQNSNNIKLPAIELPKFGGSYEDWWQFYETFNSLVHSNQTLNDIQRFYYLKSYLKDEAADVIHSLEVTSSNYMVAWNLLRERFENKRLIIHSHVRSLFELSPLDKESVTGLKRMLNDIRKNLRALKALKQPTDQWGTLLIHLISAKLDATTKREWESHSLTIKTDLPDMNDFLSFLSDRCQLLETLESKLDKIDTKQGNKPRISTKSGGHAMVANINQLICTFCKGNHTINNCESFLSKPVSTRINDIKALHLCLNCLRSNHSLENCRAGTCKKCGRRHNTLLHIERQLQSGSSSNNRSDHNHHTNRSNSQHNTQNRSGSSRGIESYTSQQNQITISGYENNGDREVLLSTAIVDIMDSAGKYHKARALLDSGSQSCFISSSLADKLQLQRTPVNVPVSGINQISTFITNRVSAIIQSRFNNFSVKQSFLVLDNITNYIPSVSFSKSRFEIPNNIQLADENFNIASTVDLLLGAEVFYELLCEDRINSKPNSPIWQKTKLGWLVAGSIPERQRNKIICNLATNDINKEIQSQLQKFWEIENYPERTTSYTKEEQYCEDLFSETTERNCKGHFIVELPFNHKKHDLGESKEIALKRFSQIEGRFKTNSEFQEQYHNFMKEYEDLGHMSLIDQEDDENLNFIPHHAVQKDTNKFRIVFDGSAKTSNGISLNDILMVGPKVQRDLFDIVLRFRQYKFVLTADIVKMYRQVYVKPEHRKFQCIVWRYNKSDQIQTYKLNTVTYGTGSAPFLAVRSLHQLGIENEVKYPTASNIIKNDFYVDDVLTGSNSLLELSQTKQELEQILQSGGFTLSKWKSNHSSLIEEHDTGEKTISDKIQKTLGIIWDATSDTLQYSFNQTNTNNRITKRTILSMVSKIYDPMGLIGPVTARAKSFLQQLWLLSLSWDDEIPATLNQEWSHYSTQLCEITNIKIHRQTICSNPVKIELHGFSDASEKIYRATIYIRSTNQTGQHTINLISAKSKVAPIKTQTIPRLELCGALILSRLMQSVLSCLSVHIDKIYYWTDSSIVLAWLELEPCNLQVFVANRIREIQEITENTKGVWNHVSTECNPADIISRGATPYELSHSELWWYGPKWLRENFDTWPSTHTQLATEEIPDKKKPSIVCFSKQLDTTLLTRFSSLMKLQRVTAYIFRFKHNISKTTIKLTGELTVAELQNSLWFLLKLVQQECFAAELHALQNGRCIPKQSKLLSLNPFLDNNNIIRVGGRLKHAKDIIYEQRHPIILPGKHHFTKLIIRHEHYKMLHAGTQTLLATIRTRYWPLSAKNTIKGILRTCIVCFKQKANNVTPIMGNLPIHRVTPSRPFQNCGVDYAGPFNIKLHKYRGNRTVKGYLCIFICFSTKACHLELVSDLSSECFLNCLKRFISRRGKPTNIYSDNGTNFVGAQNNLQEFFNFIKSRPVHTSYTDYLTSEFVQWHFIPARSPHFGGLWEAAVRTAKYHIKRVLGNLNLTFEDFSTITCQIEACMNSRPIHPLSNDPCDFSALTPGHFLIGSPLSSLPESDLRDTPTNRLSKYQQFAQVLQHFWTRWSKEYISTLQERGKWRINQNHQLSIGSLVLLKEDNLPPLRWRLGRIALLHPGSDGVVRVVTAHIVW</sequence>
<dbReference type="Proteomes" id="UP000504635">
    <property type="component" value="Unplaced"/>
</dbReference>
<dbReference type="InterPro" id="IPR041588">
    <property type="entry name" value="Integrase_H2C2"/>
</dbReference>
<dbReference type="InterPro" id="IPR005312">
    <property type="entry name" value="DUF1759"/>
</dbReference>
<proteinExistence type="predicted"/>
<dbReference type="KEGG" id="soy:115879591"/>
<evidence type="ECO:0000259" key="2">
    <source>
        <dbReference type="PROSITE" id="PS50994"/>
    </source>
</evidence>
<dbReference type="CDD" id="cd01644">
    <property type="entry name" value="RT_pepA17"/>
    <property type="match status" value="1"/>
</dbReference>
<dbReference type="GO" id="GO:0042575">
    <property type="term" value="C:DNA polymerase complex"/>
    <property type="evidence" value="ECO:0007669"/>
    <property type="project" value="UniProtKB-ARBA"/>
</dbReference>
<dbReference type="Gene3D" id="3.10.10.10">
    <property type="entry name" value="HIV Type 1 Reverse Transcriptase, subunit A, domain 1"/>
    <property type="match status" value="1"/>
</dbReference>
<feature type="compositionally biased region" description="Polar residues" evidence="1">
    <location>
        <begin position="419"/>
        <end position="435"/>
    </location>
</feature>
<feature type="domain" description="Integrase catalytic" evidence="2">
    <location>
        <begin position="1422"/>
        <end position="1616"/>
    </location>
</feature>
<protein>
    <submittedName>
        <fullName evidence="4">Uncharacterized protein LOC115879591</fullName>
    </submittedName>
</protein>
<dbReference type="InterPro" id="IPR021109">
    <property type="entry name" value="Peptidase_aspartic_dom_sf"/>
</dbReference>
<dbReference type="InterPro" id="IPR043502">
    <property type="entry name" value="DNA/RNA_pol_sf"/>
</dbReference>
<dbReference type="Pfam" id="PF05380">
    <property type="entry name" value="Peptidase_A17"/>
    <property type="match status" value="1"/>
</dbReference>
<organism evidence="3 4">
    <name type="scientific">Sitophilus oryzae</name>
    <name type="common">Rice weevil</name>
    <name type="synonym">Curculio oryzae</name>
    <dbReference type="NCBI Taxonomy" id="7048"/>
    <lineage>
        <taxon>Eukaryota</taxon>
        <taxon>Metazoa</taxon>
        <taxon>Ecdysozoa</taxon>
        <taxon>Arthropoda</taxon>
        <taxon>Hexapoda</taxon>
        <taxon>Insecta</taxon>
        <taxon>Pterygota</taxon>
        <taxon>Neoptera</taxon>
        <taxon>Endopterygota</taxon>
        <taxon>Coleoptera</taxon>
        <taxon>Polyphaga</taxon>
        <taxon>Cucujiformia</taxon>
        <taxon>Curculionidae</taxon>
        <taxon>Dryophthorinae</taxon>
        <taxon>Sitophilus</taxon>
    </lineage>
</organism>
<dbReference type="GO" id="GO:0015074">
    <property type="term" value="P:DNA integration"/>
    <property type="evidence" value="ECO:0007669"/>
    <property type="project" value="InterPro"/>
</dbReference>
<gene>
    <name evidence="4" type="primary">LOC115879591</name>
</gene>
<dbReference type="Pfam" id="PF00078">
    <property type="entry name" value="RVT_1"/>
    <property type="match status" value="1"/>
</dbReference>
<keyword evidence="3" id="KW-1185">Reference proteome</keyword>
<accession>A0A6J2XNB1</accession>
<dbReference type="Pfam" id="PF18701">
    <property type="entry name" value="DUF5641"/>
    <property type="match status" value="1"/>
</dbReference>
<dbReference type="InterPro" id="IPR000477">
    <property type="entry name" value="RT_dom"/>
</dbReference>
<dbReference type="PROSITE" id="PS50994">
    <property type="entry name" value="INTEGRASE"/>
    <property type="match status" value="1"/>
</dbReference>
<dbReference type="SUPFAM" id="SSF53098">
    <property type="entry name" value="Ribonuclease H-like"/>
    <property type="match status" value="1"/>
</dbReference>
<dbReference type="Gene3D" id="3.30.70.270">
    <property type="match status" value="1"/>
</dbReference>
<name>A0A6J2XNB1_SITOR</name>
<dbReference type="GO" id="GO:0071897">
    <property type="term" value="P:DNA biosynthetic process"/>
    <property type="evidence" value="ECO:0007669"/>
    <property type="project" value="UniProtKB-ARBA"/>
</dbReference>
<dbReference type="GO" id="GO:0003676">
    <property type="term" value="F:nucleic acid binding"/>
    <property type="evidence" value="ECO:0007669"/>
    <property type="project" value="InterPro"/>
</dbReference>
<dbReference type="InterPro" id="IPR036397">
    <property type="entry name" value="RNaseH_sf"/>
</dbReference>
<evidence type="ECO:0000256" key="1">
    <source>
        <dbReference type="SAM" id="MobiDB-lite"/>
    </source>
</evidence>
<feature type="region of interest" description="Disordered" evidence="1">
    <location>
        <begin position="396"/>
        <end position="435"/>
    </location>
</feature>
<reference evidence="4" key="1">
    <citation type="submission" date="2025-08" db="UniProtKB">
        <authorList>
            <consortium name="RefSeq"/>
        </authorList>
    </citation>
    <scope>IDENTIFICATION</scope>
    <source>
        <tissue evidence="4">Gonads</tissue>
    </source>
</reference>
<dbReference type="Gene3D" id="2.40.70.10">
    <property type="entry name" value="Acid Proteases"/>
    <property type="match status" value="1"/>
</dbReference>
<dbReference type="GeneID" id="115879591"/>
<dbReference type="CDD" id="cd00303">
    <property type="entry name" value="retropepsin_like"/>
    <property type="match status" value="1"/>
</dbReference>
<dbReference type="OrthoDB" id="7764418at2759"/>
<dbReference type="InterPro" id="IPR001584">
    <property type="entry name" value="Integrase_cat-core"/>
</dbReference>
<dbReference type="InterPro" id="IPR040676">
    <property type="entry name" value="DUF5641"/>
</dbReference>
<dbReference type="SUPFAM" id="SSF56672">
    <property type="entry name" value="DNA/RNA polymerases"/>
    <property type="match status" value="1"/>
</dbReference>
<dbReference type="Pfam" id="PF03564">
    <property type="entry name" value="DUF1759"/>
    <property type="match status" value="1"/>
</dbReference>
<dbReference type="PANTHER" id="PTHR47331:SF5">
    <property type="entry name" value="RIBONUCLEASE H"/>
    <property type="match status" value="1"/>
</dbReference>
<evidence type="ECO:0000313" key="3">
    <source>
        <dbReference type="Proteomes" id="UP000504635"/>
    </source>
</evidence>
<dbReference type="PANTHER" id="PTHR47331">
    <property type="entry name" value="PHD-TYPE DOMAIN-CONTAINING PROTEIN"/>
    <property type="match status" value="1"/>
</dbReference>
<dbReference type="Pfam" id="PF17921">
    <property type="entry name" value="Integrase_H2C2"/>
    <property type="match status" value="1"/>
</dbReference>